<reference evidence="1" key="1">
    <citation type="submission" date="2016-04" db="EMBL/GenBank/DDBJ databases">
        <authorList>
            <person name="Evans L.H."/>
            <person name="Alamgir A."/>
            <person name="Owens N."/>
            <person name="Weber N.D."/>
            <person name="Virtaneva K."/>
            <person name="Barbian K."/>
            <person name="Babar A."/>
            <person name="Rosenke K."/>
        </authorList>
    </citation>
    <scope>NUCLEOTIDE SEQUENCE</scope>
    <source>
        <strain evidence="1">86</strain>
    </source>
</reference>
<dbReference type="EMBL" id="FLUO01000001">
    <property type="protein sequence ID" value="SBW07458.1"/>
    <property type="molecule type" value="Genomic_DNA"/>
</dbReference>
<dbReference type="AlphaFoldDB" id="A0A212K775"/>
<accession>A0A212K775</accession>
<evidence type="ECO:0000313" key="1">
    <source>
        <dbReference type="EMBL" id="SBW07458.1"/>
    </source>
</evidence>
<organism evidence="1">
    <name type="scientific">uncultured Alphaproteobacteria bacterium</name>
    <dbReference type="NCBI Taxonomy" id="91750"/>
    <lineage>
        <taxon>Bacteria</taxon>
        <taxon>Pseudomonadati</taxon>
        <taxon>Pseudomonadota</taxon>
        <taxon>Alphaproteobacteria</taxon>
        <taxon>environmental samples</taxon>
    </lineage>
</organism>
<gene>
    <name evidence="1" type="ORF">KL86APRO_12245</name>
</gene>
<protein>
    <submittedName>
        <fullName evidence="1">Uncharacterized protein</fullName>
    </submittedName>
</protein>
<sequence length="158" mass="16567">MTHALRTRLAEVSAALDGASGHAAAAVAAADRNAEANRRLSAAGGNLNASSTRIANALAGMAESATRLRAAEARLLFQSARLKRSSKSIREGLDRLDKAGEVLQQRAREARAVAETADRTATLITAIEAAAARGESFDHLISAGRELTGRLEGRRRAP</sequence>
<proteinExistence type="predicted"/>
<name>A0A212K775_9PROT</name>